<sequence length="504" mass="55680">MGKINPTLVLWGVRMGYMSYGWDAGVLGGIIETEAFQSAMKIPNTTTFSMIVASFLLASWLGCCCASTPWSDRLGRRFWVLLGAITQVIGTIICVSSYSYGQLIAGRVIIGIGNGFVVSMGPVYVAEITALTEVRGPLVGYLMGFACAGTALAYWIDFGFTYASGQVVWRLPLAIQIIWSLLVFGLIFPNTDTPRWYYLRGRDEEGLEVLKQLYPSDEVAIKVQSEIQLELRQETEPLKFSNLVFDKSATQAVRRIRDGVILVGVAYLMGINMIFYYMTTIFQVYIGLAATTASICSGAATTLLAIGAFFGSYFCEKTGRRKWLLWGSALQSFFMIAFTALLAVGQKATSSAAAAMLFGWILVFSPTWAPMPYIYVSESMPLRQRHTGVGLSISSQWLMAFLTVYAGPIAQASIGWKTWIWFSVFNVIGFPYGKATLTVFVIYSFANVLLPVYFFIFETRGRTLENVNYLFDKNNALEHGSDAELAEEKSSVAVDIEEKTASSV</sequence>
<dbReference type="GO" id="GO:0016020">
    <property type="term" value="C:membrane"/>
    <property type="evidence" value="ECO:0007669"/>
    <property type="project" value="UniProtKB-SubCell"/>
</dbReference>
<dbReference type="SUPFAM" id="SSF103473">
    <property type="entry name" value="MFS general substrate transporter"/>
    <property type="match status" value="1"/>
</dbReference>
<gene>
    <name evidence="9" type="ORF">B7463_g11044</name>
</gene>
<dbReference type="AlphaFoldDB" id="A0A3E2GW14"/>
<evidence type="ECO:0000313" key="10">
    <source>
        <dbReference type="Proteomes" id="UP000258309"/>
    </source>
</evidence>
<dbReference type="Proteomes" id="UP000258309">
    <property type="component" value="Unassembled WGS sequence"/>
</dbReference>
<feature type="transmembrane region" description="Helical" evidence="7">
    <location>
        <begin position="78"/>
        <end position="98"/>
    </location>
</feature>
<dbReference type="OMA" id="MIFYYMT"/>
<keyword evidence="10" id="KW-1185">Reference proteome</keyword>
<name>A0A3E2GW14_SCYLI</name>
<feature type="transmembrane region" description="Helical" evidence="7">
    <location>
        <begin position="284"/>
        <end position="311"/>
    </location>
</feature>
<evidence type="ECO:0000256" key="1">
    <source>
        <dbReference type="ARBA" id="ARBA00004141"/>
    </source>
</evidence>
<feature type="domain" description="Major facilitator superfamily (MFS) profile" evidence="8">
    <location>
        <begin position="9"/>
        <end position="462"/>
    </location>
</feature>
<evidence type="ECO:0000256" key="7">
    <source>
        <dbReference type="SAM" id="Phobius"/>
    </source>
</evidence>
<dbReference type="Pfam" id="PF00083">
    <property type="entry name" value="Sugar_tr"/>
    <property type="match status" value="1"/>
</dbReference>
<dbReference type="InterPro" id="IPR036259">
    <property type="entry name" value="MFS_trans_sf"/>
</dbReference>
<dbReference type="PANTHER" id="PTHR48022">
    <property type="entry name" value="PLASTIDIC GLUCOSE TRANSPORTER 4"/>
    <property type="match status" value="1"/>
</dbReference>
<comment type="subcellular location">
    <subcellularLocation>
        <location evidence="1">Membrane</location>
        <topology evidence="1">Multi-pass membrane protein</topology>
    </subcellularLocation>
</comment>
<keyword evidence="4 7" id="KW-0812">Transmembrane</keyword>
<dbReference type="PROSITE" id="PS50850">
    <property type="entry name" value="MFS"/>
    <property type="match status" value="1"/>
</dbReference>
<feature type="non-terminal residue" evidence="9">
    <location>
        <position position="504"/>
    </location>
</feature>
<dbReference type="InterPro" id="IPR050360">
    <property type="entry name" value="MFS_Sugar_Transporters"/>
</dbReference>
<feature type="non-terminal residue" evidence="9">
    <location>
        <position position="1"/>
    </location>
</feature>
<keyword evidence="6 7" id="KW-0472">Membrane</keyword>
<dbReference type="PANTHER" id="PTHR48022:SF28">
    <property type="entry name" value="MAJOR FACILITATOR SUPERFAMILY (MFS) PROFILE DOMAIN-CONTAINING PROTEIN-RELATED"/>
    <property type="match status" value="1"/>
</dbReference>
<protein>
    <recommendedName>
        <fullName evidence="8">Major facilitator superfamily (MFS) profile domain-containing protein</fullName>
    </recommendedName>
</protein>
<feature type="transmembrane region" description="Helical" evidence="7">
    <location>
        <begin position="104"/>
        <end position="126"/>
    </location>
</feature>
<dbReference type="EMBL" id="NCSJ02000345">
    <property type="protein sequence ID" value="RFU25290.1"/>
    <property type="molecule type" value="Genomic_DNA"/>
</dbReference>
<dbReference type="OrthoDB" id="6133115at2759"/>
<evidence type="ECO:0000259" key="8">
    <source>
        <dbReference type="PROSITE" id="PS50850"/>
    </source>
</evidence>
<dbReference type="InterPro" id="IPR020846">
    <property type="entry name" value="MFS_dom"/>
</dbReference>
<feature type="transmembrane region" description="Helical" evidence="7">
    <location>
        <begin position="48"/>
        <end position="66"/>
    </location>
</feature>
<evidence type="ECO:0000256" key="6">
    <source>
        <dbReference type="ARBA" id="ARBA00023136"/>
    </source>
</evidence>
<feature type="transmembrane region" description="Helical" evidence="7">
    <location>
        <begin position="138"/>
        <end position="156"/>
    </location>
</feature>
<feature type="transmembrane region" description="Helical" evidence="7">
    <location>
        <begin position="260"/>
        <end position="278"/>
    </location>
</feature>
<accession>A0A3E2GW14</accession>
<reference evidence="9 10" key="1">
    <citation type="submission" date="2018-05" db="EMBL/GenBank/DDBJ databases">
        <title>Draft genome sequence of Scytalidium lignicola DSM 105466, a ubiquitous saprotrophic fungus.</title>
        <authorList>
            <person name="Buettner E."/>
            <person name="Gebauer A.M."/>
            <person name="Hofrichter M."/>
            <person name="Liers C."/>
            <person name="Kellner H."/>
        </authorList>
    </citation>
    <scope>NUCLEOTIDE SEQUENCE [LARGE SCALE GENOMIC DNA]</scope>
    <source>
        <strain evidence="9 10">DSM 105466</strain>
    </source>
</reference>
<feature type="transmembrane region" description="Helical" evidence="7">
    <location>
        <begin position="357"/>
        <end position="376"/>
    </location>
</feature>
<keyword evidence="3" id="KW-0813">Transport</keyword>
<comment type="caution">
    <text evidence="9">The sequence shown here is derived from an EMBL/GenBank/DDBJ whole genome shotgun (WGS) entry which is preliminary data.</text>
</comment>
<proteinExistence type="inferred from homology"/>
<dbReference type="PRINTS" id="PR00171">
    <property type="entry name" value="SUGRTRNSPORT"/>
</dbReference>
<organism evidence="9 10">
    <name type="scientific">Scytalidium lignicola</name>
    <name type="common">Hyphomycete</name>
    <dbReference type="NCBI Taxonomy" id="5539"/>
    <lineage>
        <taxon>Eukaryota</taxon>
        <taxon>Fungi</taxon>
        <taxon>Dikarya</taxon>
        <taxon>Ascomycota</taxon>
        <taxon>Pezizomycotina</taxon>
        <taxon>Leotiomycetes</taxon>
        <taxon>Leotiomycetes incertae sedis</taxon>
        <taxon>Scytalidium</taxon>
    </lineage>
</organism>
<dbReference type="InterPro" id="IPR005828">
    <property type="entry name" value="MFS_sugar_transport-like"/>
</dbReference>
<comment type="similarity">
    <text evidence="2">Belongs to the major facilitator superfamily. Sugar transporter (TC 2.A.1.1) family.</text>
</comment>
<dbReference type="GO" id="GO:0005351">
    <property type="term" value="F:carbohydrate:proton symporter activity"/>
    <property type="evidence" value="ECO:0007669"/>
    <property type="project" value="TreeGrafter"/>
</dbReference>
<evidence type="ECO:0000256" key="5">
    <source>
        <dbReference type="ARBA" id="ARBA00022989"/>
    </source>
</evidence>
<evidence type="ECO:0000313" key="9">
    <source>
        <dbReference type="EMBL" id="RFU25290.1"/>
    </source>
</evidence>
<dbReference type="InterPro" id="IPR003663">
    <property type="entry name" value="Sugar/inositol_transpt"/>
</dbReference>
<feature type="transmembrane region" description="Helical" evidence="7">
    <location>
        <begin position="436"/>
        <end position="456"/>
    </location>
</feature>
<feature type="transmembrane region" description="Helical" evidence="7">
    <location>
        <begin position="397"/>
        <end position="416"/>
    </location>
</feature>
<keyword evidence="5 7" id="KW-1133">Transmembrane helix</keyword>
<feature type="transmembrane region" description="Helical" evidence="7">
    <location>
        <begin position="323"/>
        <end position="345"/>
    </location>
</feature>
<evidence type="ECO:0000256" key="4">
    <source>
        <dbReference type="ARBA" id="ARBA00022692"/>
    </source>
</evidence>
<evidence type="ECO:0000256" key="3">
    <source>
        <dbReference type="ARBA" id="ARBA00022448"/>
    </source>
</evidence>
<feature type="transmembrane region" description="Helical" evidence="7">
    <location>
        <begin position="168"/>
        <end position="188"/>
    </location>
</feature>
<dbReference type="Gene3D" id="1.20.1250.20">
    <property type="entry name" value="MFS general substrate transporter like domains"/>
    <property type="match status" value="1"/>
</dbReference>
<evidence type="ECO:0000256" key="2">
    <source>
        <dbReference type="ARBA" id="ARBA00010992"/>
    </source>
</evidence>